<accession>A0ABR8TLF5</accession>
<evidence type="ECO:0000313" key="1">
    <source>
        <dbReference type="EMBL" id="MBD7976599.1"/>
    </source>
</evidence>
<sequence length="138" mass="15564">MLTLGNLFMLMVVSAFATWLWHGHGIRERALLLVKRHCEREQVQLLDDNVALRKIGLVADARGRKRLGRIYGFEFTVTGEQRHRGTIVMFGVHPGGIQLDPHPCPTPPPADTTIDQVPPARSGQVIHLDTWKRRQSGE</sequence>
<organism evidence="1 2">
    <name type="scientific">Serpens gallinarum</name>
    <dbReference type="NCBI Taxonomy" id="2763075"/>
    <lineage>
        <taxon>Bacteria</taxon>
        <taxon>Pseudomonadati</taxon>
        <taxon>Pseudomonadota</taxon>
        <taxon>Gammaproteobacteria</taxon>
        <taxon>Pseudomonadales</taxon>
        <taxon>Pseudomonadaceae</taxon>
        <taxon>Pseudomonas</taxon>
    </lineage>
</organism>
<dbReference type="Proteomes" id="UP000611945">
    <property type="component" value="Unassembled WGS sequence"/>
</dbReference>
<dbReference type="InterPro" id="IPR021732">
    <property type="entry name" value="DUF3301"/>
</dbReference>
<dbReference type="Pfam" id="PF11743">
    <property type="entry name" value="DUF3301"/>
    <property type="match status" value="1"/>
</dbReference>
<dbReference type="RefSeq" id="WP_251835388.1">
    <property type="nucleotide sequence ID" value="NZ_JACSQG010000002.1"/>
</dbReference>
<reference evidence="1 2" key="1">
    <citation type="submission" date="2020-08" db="EMBL/GenBank/DDBJ databases">
        <title>A Genomic Blueprint of the Chicken Gut Microbiome.</title>
        <authorList>
            <person name="Gilroy R."/>
            <person name="Ravi A."/>
            <person name="Getino M."/>
            <person name="Pursley I."/>
            <person name="Horton D.L."/>
            <person name="Alikhan N.-F."/>
            <person name="Baker D."/>
            <person name="Gharbi K."/>
            <person name="Hall N."/>
            <person name="Watson M."/>
            <person name="Adriaenssens E.M."/>
            <person name="Foster-Nyarko E."/>
            <person name="Jarju S."/>
            <person name="Secka A."/>
            <person name="Antonio M."/>
            <person name="Oren A."/>
            <person name="Chaudhuri R."/>
            <person name="La Ragione R.M."/>
            <person name="Hildebrand F."/>
            <person name="Pallen M.J."/>
        </authorList>
    </citation>
    <scope>NUCLEOTIDE SEQUENCE [LARGE SCALE GENOMIC DNA]</scope>
    <source>
        <strain evidence="1 2">Sa2CUA2</strain>
    </source>
</reference>
<gene>
    <name evidence="1" type="ORF">H9642_05290</name>
</gene>
<protein>
    <submittedName>
        <fullName evidence="1">DUF3301 domain-containing protein</fullName>
    </submittedName>
</protein>
<dbReference type="EMBL" id="JACSQG010000002">
    <property type="protein sequence ID" value="MBD7976599.1"/>
    <property type="molecule type" value="Genomic_DNA"/>
</dbReference>
<evidence type="ECO:0000313" key="2">
    <source>
        <dbReference type="Proteomes" id="UP000611945"/>
    </source>
</evidence>
<name>A0ABR8TLF5_9PSED</name>
<comment type="caution">
    <text evidence="1">The sequence shown here is derived from an EMBL/GenBank/DDBJ whole genome shotgun (WGS) entry which is preliminary data.</text>
</comment>
<keyword evidence="2" id="KW-1185">Reference proteome</keyword>
<proteinExistence type="predicted"/>